<protein>
    <submittedName>
        <fullName evidence="1">Uncharacterized protein</fullName>
    </submittedName>
</protein>
<dbReference type="EMBL" id="MZ394738">
    <property type="protein sequence ID" value="QWV59631.1"/>
    <property type="molecule type" value="Genomic_DNA"/>
</dbReference>
<reference evidence="2" key="4">
    <citation type="submission" date="2021-06" db="EMBL/GenBank/DDBJ databases">
        <authorList>
            <person name="Xiao Q."/>
            <person name="Zhang X.X."/>
            <person name="Tang M.J."/>
        </authorList>
    </citation>
    <scope>NUCLEOTIDE SEQUENCE</scope>
    <source>
        <strain evidence="2">QF4</strain>
    </source>
</reference>
<reference evidence="1" key="2">
    <citation type="submission" date="2006-07" db="EMBL/GenBank/DDBJ databases">
        <authorList>
            <person name="Zhang C.-X."/>
            <person name="Yang Z.-N."/>
            <person name="Ma X.-C."/>
            <person name="Xiao Q."/>
        </authorList>
    </citation>
    <scope>NUCLEOTIDE SEQUENCE</scope>
    <source>
        <strain evidence="1">A1</strain>
    </source>
</reference>
<accession>A0EZ05</accession>
<dbReference type="RefSeq" id="YP_874295.1">
    <property type="nucleotide sequence ID" value="NC_008586.1"/>
</dbReference>
<organism evidence="1 3">
    <name type="scientific">Ectropis obliqua nucleopolyhedrovirus</name>
    <dbReference type="NCBI Taxonomy" id="59376"/>
    <lineage>
        <taxon>Viruses</taxon>
        <taxon>Viruses incertae sedis</taxon>
        <taxon>Naldaviricetes</taxon>
        <taxon>Lefavirales</taxon>
        <taxon>Baculoviridae</taxon>
        <taxon>Alphabaculovirus</taxon>
        <taxon>Alphabaculovirus ecobliquae</taxon>
    </lineage>
</organism>
<name>A0EZ05_9ABAC</name>
<gene>
    <name evidence="2" type="ORF">QF4000045</name>
</gene>
<evidence type="ECO:0000313" key="1">
    <source>
        <dbReference type="EMBL" id="ABI35785.1"/>
    </source>
</evidence>
<dbReference type="KEGG" id="vg:5176501"/>
<dbReference type="Proteomes" id="UP000214344">
    <property type="component" value="Segment"/>
</dbReference>
<evidence type="ECO:0000313" key="2">
    <source>
        <dbReference type="EMBL" id="QWV59631.1"/>
    </source>
</evidence>
<dbReference type="EMBL" id="DQ837165">
    <property type="protein sequence ID" value="ABI35785.1"/>
    <property type="molecule type" value="Genomic_DNA"/>
</dbReference>
<proteinExistence type="predicted"/>
<keyword evidence="3" id="KW-1185">Reference proteome</keyword>
<evidence type="ECO:0000313" key="3">
    <source>
        <dbReference type="Proteomes" id="UP000214344"/>
    </source>
</evidence>
<reference evidence="1 3" key="1">
    <citation type="journal article" date="2006" name="J. Microbiol.">
        <title>Morphological, phylogenetic and biological characteristics of Ectropis obliqua single-nucleocapsid nucleopolyhedrovirus.</title>
        <authorList>
            <person name="Ma X.C."/>
            <person name="Xu H.J."/>
            <person name="Tang M.J."/>
            <person name="Xiao Q."/>
            <person name="Hong J."/>
            <person name="Zhang C.X."/>
        </authorList>
    </citation>
    <scope>NUCLEOTIDE SEQUENCE [LARGE SCALE GENOMIC DNA]</scope>
    <source>
        <strain evidence="1 3">A1</strain>
    </source>
</reference>
<reference evidence="1 3" key="3">
    <citation type="journal article" date="2007" name="Virology">
        <title>Genome sequence and organization of a nucleopolyhedrovirus that infects the tea looper caterpillar, Ectropis obliqua.</title>
        <authorList>
            <person name="Ma X.C."/>
            <person name="Shang J.Y."/>
            <person name="Yang Z.N."/>
            <person name="Bao Y.Y."/>
            <person name="Xiao Q."/>
            <person name="Zhang C.X."/>
        </authorList>
    </citation>
    <scope>NUCLEOTIDE SEQUENCE [LARGE SCALE GENOMIC DNA]</scope>
    <source>
        <strain evidence="1 3">A1</strain>
    </source>
</reference>
<sequence>MFNKNYTHFRTPRYDNENLSNISHIQMEHNKIKSDLYRLKNHMHELCLMTDGYNSSVLSNGTNDHRRHLVTTNIDNLCNRIKINIDQGSSLFATNTYAGVDNTKTTLPQSPKLFDINKTNSTALDTFTI</sequence>